<sequence>MKVKPLLNLLLPSLLLMPLPGKACSSLAITDSSGHVFHGRTLELSEDLPSWLTYYPKGTAFQKKAPDGSNAASYQALYPVLSVTTEVYQDGDDHNMLEGVNGAGLSFSANMVPEANLTPLTKDEYKTSVPVTSIGEWALANFATVEEVREAVKKGHFWSPVLTRLGGVKSPFHFAFYDKKGGSIVVEALNGTFHVYDNPTKVMTNGPDFPWHLQNLNNYTQLTNKDRSEAVLGTLKLVQPDSGIAAEALPSSDTSVGRFIRGVYYTTYAPVAKSTGDSFNVLAHIMNRFDRMKNITTDTLGGESTIKTGKTLSEYTVWTSLTDLSDGIMLIRGYSDIGYKKFSLEAFHDVKKPVFERINDANTALSY</sequence>
<dbReference type="EMBL" id="JAPIUZ010000001">
    <property type="protein sequence ID" value="MCX2563235.1"/>
    <property type="molecule type" value="Genomic_DNA"/>
</dbReference>
<dbReference type="Pfam" id="PF02275">
    <property type="entry name" value="CBAH"/>
    <property type="match status" value="1"/>
</dbReference>
<evidence type="ECO:0000256" key="1">
    <source>
        <dbReference type="ARBA" id="ARBA00006625"/>
    </source>
</evidence>
<feature type="chain" id="PRO_5047333446" evidence="3">
    <location>
        <begin position="24"/>
        <end position="367"/>
    </location>
</feature>
<evidence type="ECO:0000259" key="4">
    <source>
        <dbReference type="Pfam" id="PF02275"/>
    </source>
</evidence>
<dbReference type="PANTHER" id="PTHR35527">
    <property type="entry name" value="CHOLOYLGLYCINE HYDROLASE"/>
    <property type="match status" value="1"/>
</dbReference>
<gene>
    <name evidence="5" type="ORF">OQ497_04555</name>
</gene>
<evidence type="ECO:0000256" key="3">
    <source>
        <dbReference type="SAM" id="SignalP"/>
    </source>
</evidence>
<dbReference type="Gene3D" id="3.60.60.10">
    <property type="entry name" value="Penicillin V Acylase, Chain A"/>
    <property type="match status" value="1"/>
</dbReference>
<name>A0ABT3QD90_9PROT</name>
<keyword evidence="3" id="KW-0732">Signal</keyword>
<dbReference type="PANTHER" id="PTHR35527:SF2">
    <property type="entry name" value="HYDROLASE"/>
    <property type="match status" value="1"/>
</dbReference>
<evidence type="ECO:0000256" key="2">
    <source>
        <dbReference type="ARBA" id="ARBA00022801"/>
    </source>
</evidence>
<proteinExistence type="inferred from homology"/>
<dbReference type="InterPro" id="IPR029132">
    <property type="entry name" value="CBAH/NAAA_C"/>
</dbReference>
<dbReference type="GO" id="GO:0016787">
    <property type="term" value="F:hydrolase activity"/>
    <property type="evidence" value="ECO:0007669"/>
    <property type="project" value="UniProtKB-KW"/>
</dbReference>
<organism evidence="5 6">
    <name type="scientific">Acetobacter thailandicus</name>
    <dbReference type="NCBI Taxonomy" id="1502842"/>
    <lineage>
        <taxon>Bacteria</taxon>
        <taxon>Pseudomonadati</taxon>
        <taxon>Pseudomonadota</taxon>
        <taxon>Alphaproteobacteria</taxon>
        <taxon>Acetobacterales</taxon>
        <taxon>Acetobacteraceae</taxon>
        <taxon>Acetobacter</taxon>
    </lineage>
</organism>
<dbReference type="SUPFAM" id="SSF56235">
    <property type="entry name" value="N-terminal nucleophile aminohydrolases (Ntn hydrolases)"/>
    <property type="match status" value="1"/>
</dbReference>
<feature type="signal peptide" evidence="3">
    <location>
        <begin position="1"/>
        <end position="23"/>
    </location>
</feature>
<evidence type="ECO:0000313" key="5">
    <source>
        <dbReference type="EMBL" id="MCX2563235.1"/>
    </source>
</evidence>
<dbReference type="Proteomes" id="UP001301152">
    <property type="component" value="Unassembled WGS sequence"/>
</dbReference>
<dbReference type="RefSeq" id="WP_198911767.1">
    <property type="nucleotide sequence ID" value="NZ_JAERKY010000002.1"/>
</dbReference>
<protein>
    <submittedName>
        <fullName evidence="5">Linear amide C-N hydrolase</fullName>
    </submittedName>
</protein>
<comment type="caution">
    <text evidence="5">The sequence shown here is derived from an EMBL/GenBank/DDBJ whole genome shotgun (WGS) entry which is preliminary data.</text>
</comment>
<dbReference type="InterPro" id="IPR052193">
    <property type="entry name" value="Peptidase_C59"/>
</dbReference>
<evidence type="ECO:0000313" key="6">
    <source>
        <dbReference type="Proteomes" id="UP001301152"/>
    </source>
</evidence>
<accession>A0ABT3QD90</accession>
<keyword evidence="2 5" id="KW-0378">Hydrolase</keyword>
<keyword evidence="6" id="KW-1185">Reference proteome</keyword>
<reference evidence="5 6" key="1">
    <citation type="submission" date="2022-11" db="EMBL/GenBank/DDBJ databases">
        <title>Genome sequencing of Acetobacter type strain.</title>
        <authorList>
            <person name="Heo J."/>
            <person name="Lee D."/>
            <person name="Han B.-H."/>
            <person name="Hong S.-B."/>
            <person name="Kwon S.-W."/>
        </authorList>
    </citation>
    <scope>NUCLEOTIDE SEQUENCE [LARGE SCALE GENOMIC DNA]</scope>
    <source>
        <strain evidence="5 6">KACC 21253</strain>
    </source>
</reference>
<feature type="domain" description="Choloylglycine hydrolase/NAAA C-terminal" evidence="4">
    <location>
        <begin position="24"/>
        <end position="345"/>
    </location>
</feature>
<dbReference type="InterPro" id="IPR029055">
    <property type="entry name" value="Ntn_hydrolases_N"/>
</dbReference>
<comment type="similarity">
    <text evidence="1">Belongs to the peptidase C59 family.</text>
</comment>